<accession>A0A8J5XFW6</accession>
<feature type="binding site" evidence="6">
    <location>
        <position position="147"/>
    </location>
    <ligand>
        <name>Zn(2+)</name>
        <dbReference type="ChEBI" id="CHEBI:29105"/>
    </ligand>
</feature>
<feature type="binding site" evidence="6">
    <location>
        <position position="132"/>
    </location>
    <ligand>
        <name>Zn(2+)</name>
        <dbReference type="ChEBI" id="CHEBI:29105"/>
    </ligand>
</feature>
<comment type="subunit">
    <text evidence="6">Component of a multi-subunit COQ enzyme complex.</text>
</comment>
<keyword evidence="2 6" id="KW-0999">Mitochondrion inner membrane</keyword>
<keyword evidence="8" id="KW-1185">Reference proteome</keyword>
<comment type="similarity">
    <text evidence="6">Belongs to the COQ4 family.</text>
</comment>
<organism evidence="7 8">
    <name type="scientific">Diacronema lutheri</name>
    <name type="common">Unicellular marine alga</name>
    <name type="synonym">Monochrysis lutheri</name>
    <dbReference type="NCBI Taxonomy" id="2081491"/>
    <lineage>
        <taxon>Eukaryota</taxon>
        <taxon>Haptista</taxon>
        <taxon>Haptophyta</taxon>
        <taxon>Pavlovophyceae</taxon>
        <taxon>Pavlovales</taxon>
        <taxon>Pavlovaceae</taxon>
        <taxon>Diacronema</taxon>
    </lineage>
</organism>
<proteinExistence type="inferred from homology"/>
<dbReference type="PANTHER" id="PTHR12922:SF7">
    <property type="entry name" value="UBIQUINONE BIOSYNTHESIS PROTEIN COQ4 HOMOLOG, MITOCHONDRIAL"/>
    <property type="match status" value="1"/>
</dbReference>
<keyword evidence="6" id="KW-0862">Zinc</keyword>
<protein>
    <recommendedName>
        <fullName evidence="6">Ubiquinone biosynthesis protein COQ4 homolog, mitochondrial</fullName>
    </recommendedName>
    <alternativeName>
        <fullName evidence="6">4-hydroxy-3-methoxy-5-polyprenylbenzoate decarboxylase</fullName>
        <ecNumber evidence="6">4.1.1.130</ecNumber>
    </alternativeName>
    <alternativeName>
        <fullName evidence="6">Coenzyme Q biosynthesis protein 4 homolog</fullName>
    </alternativeName>
</protein>
<dbReference type="GO" id="GO:0120539">
    <property type="term" value="F:4-hydroxy-3-methoxy-5-polyprenylbenzoate decarboxylase activity"/>
    <property type="evidence" value="ECO:0007669"/>
    <property type="project" value="UniProtKB-EC"/>
</dbReference>
<evidence type="ECO:0000256" key="2">
    <source>
        <dbReference type="ARBA" id="ARBA00022792"/>
    </source>
</evidence>
<dbReference type="HAMAP" id="MF_03111">
    <property type="entry name" value="Coq4"/>
    <property type="match status" value="1"/>
</dbReference>
<evidence type="ECO:0000313" key="8">
    <source>
        <dbReference type="Proteomes" id="UP000751190"/>
    </source>
</evidence>
<dbReference type="AlphaFoldDB" id="A0A8J5XFW6"/>
<evidence type="ECO:0000256" key="4">
    <source>
        <dbReference type="ARBA" id="ARBA00023136"/>
    </source>
</evidence>
<evidence type="ECO:0000256" key="1">
    <source>
        <dbReference type="ARBA" id="ARBA00022688"/>
    </source>
</evidence>
<dbReference type="InterPro" id="IPR027540">
    <property type="entry name" value="Coq4_euk"/>
</dbReference>
<dbReference type="Pfam" id="PF05019">
    <property type="entry name" value="Coq4"/>
    <property type="match status" value="1"/>
</dbReference>
<name>A0A8J5XFW6_DIALT</name>
<evidence type="ECO:0000256" key="5">
    <source>
        <dbReference type="ARBA" id="ARBA00023239"/>
    </source>
</evidence>
<feature type="binding site" evidence="6">
    <location>
        <position position="131"/>
    </location>
    <ligand>
        <name>Zn(2+)</name>
        <dbReference type="ChEBI" id="CHEBI:29105"/>
    </ligand>
</feature>
<evidence type="ECO:0000256" key="6">
    <source>
        <dbReference type="HAMAP-Rule" id="MF_03111"/>
    </source>
</evidence>
<comment type="caution">
    <text evidence="7">The sequence shown here is derived from an EMBL/GenBank/DDBJ whole genome shotgun (WGS) entry which is preliminary data.</text>
</comment>
<evidence type="ECO:0000313" key="7">
    <source>
        <dbReference type="EMBL" id="KAG8463318.1"/>
    </source>
</evidence>
<comment type="pathway">
    <text evidence="6">Cofactor biosynthesis; ubiquinone biosynthesis.</text>
</comment>
<feature type="binding site" evidence="6">
    <location>
        <position position="135"/>
    </location>
    <ligand>
        <name>Zn(2+)</name>
        <dbReference type="ChEBI" id="CHEBI:29105"/>
    </ligand>
</feature>
<dbReference type="GO" id="GO:0008270">
    <property type="term" value="F:zinc ion binding"/>
    <property type="evidence" value="ECO:0007669"/>
    <property type="project" value="UniProtKB-UniRule"/>
</dbReference>
<dbReference type="Proteomes" id="UP000751190">
    <property type="component" value="Unassembled WGS sequence"/>
</dbReference>
<keyword evidence="6" id="KW-0479">Metal-binding</keyword>
<comment type="catalytic activity">
    <reaction evidence="6">
        <text>a 4-hydroxy-3-methoxy-5-(all-trans-polyprenyl)benzoate + H(+) = a 2-methoxy-6-(all-trans-polyprenyl)phenol + CO2</text>
        <dbReference type="Rhea" id="RHEA:81179"/>
        <dbReference type="Rhea" id="RHEA-COMP:9551"/>
        <dbReference type="Rhea" id="RHEA-COMP:10931"/>
        <dbReference type="ChEBI" id="CHEBI:15378"/>
        <dbReference type="ChEBI" id="CHEBI:16526"/>
        <dbReference type="ChEBI" id="CHEBI:62731"/>
        <dbReference type="ChEBI" id="CHEBI:84443"/>
        <dbReference type="EC" id="4.1.1.130"/>
    </reaction>
</comment>
<dbReference type="OrthoDB" id="4249at2759"/>
<evidence type="ECO:0000256" key="3">
    <source>
        <dbReference type="ARBA" id="ARBA00023128"/>
    </source>
</evidence>
<dbReference type="PANTHER" id="PTHR12922">
    <property type="entry name" value="UBIQUINONE BIOSYNTHESIS PROTEIN"/>
    <property type="match status" value="1"/>
</dbReference>
<sequence>MASKLYATHVPTSLFEKAALSVDASVRALANPRRADLVGVLGETTGALALRRMRERMARDTVGRSILAERPRIRAHTVSAAALSALPAGSFGNAYGTFLDRHAFDPDDRADVRFVDDEELAYVMTRYRETHDLWHVLFGLPPTVLGEVALKCIEAVQTGLPMCAAGALFGGARVRFAQTARLARVLPWAARAGSRAADLMCVRYEDHLGEPLVELRAILRVDACPPDLGGVG</sequence>
<comment type="function">
    <text evidence="6">Lyase that catalyzes the C1-decarboxylation of 4-hydroxy-3-methoxy-5-(all-trans-polyprenyl)benzoic acid into 2-methoxy-6-(all-trans-polyprenyl)phenol during ubiquinone biosynthesis.</text>
</comment>
<dbReference type="OMA" id="YYERHFH"/>
<keyword evidence="5 6" id="KW-0456">Lyase</keyword>
<comment type="subcellular location">
    <subcellularLocation>
        <location evidence="6">Mitochondrion inner membrane</location>
        <topology evidence="6">Peripheral membrane protein</topology>
        <orientation evidence="6">Matrix side</orientation>
    </subcellularLocation>
</comment>
<keyword evidence="4 6" id="KW-0472">Membrane</keyword>
<reference evidence="7" key="1">
    <citation type="submission" date="2021-05" db="EMBL/GenBank/DDBJ databases">
        <title>The genome of the haptophyte Pavlova lutheri (Diacronema luteri, Pavlovales) - a model for lipid biosynthesis in eukaryotic algae.</title>
        <authorList>
            <person name="Hulatt C.J."/>
            <person name="Posewitz M.C."/>
        </authorList>
    </citation>
    <scope>NUCLEOTIDE SEQUENCE</scope>
    <source>
        <strain evidence="7">NIVA-4/92</strain>
    </source>
</reference>
<dbReference type="UniPathway" id="UPA00232"/>
<dbReference type="EMBL" id="JAGTXO010000016">
    <property type="protein sequence ID" value="KAG8463318.1"/>
    <property type="molecule type" value="Genomic_DNA"/>
</dbReference>
<keyword evidence="1 6" id="KW-0831">Ubiquinone biosynthesis</keyword>
<dbReference type="InterPro" id="IPR007715">
    <property type="entry name" value="Coq4"/>
</dbReference>
<dbReference type="EC" id="4.1.1.130" evidence="6"/>
<comment type="cofactor">
    <cofactor evidence="6">
        <name>Zn(2+)</name>
        <dbReference type="ChEBI" id="CHEBI:29105"/>
    </cofactor>
</comment>
<keyword evidence="3 6" id="KW-0496">Mitochondrion</keyword>
<dbReference type="GO" id="GO:0031314">
    <property type="term" value="C:extrinsic component of mitochondrial inner membrane"/>
    <property type="evidence" value="ECO:0007669"/>
    <property type="project" value="UniProtKB-UniRule"/>
</dbReference>
<gene>
    <name evidence="7" type="ORF">KFE25_004829</name>
</gene>